<sequence length="245" mass="25909">MNLSNNTVLITGGASGIGLALAARFLHAGSTVIVCGRRVDKLAEAQRQHPGLHTRVADVADAADREALVAWATAEFPALNVLVNNAGIQNRLSLTDATVAWETRRQEIATNFDAPIHLATLLVPHLRQQPGAAVINVTSGLAFAPMAMMPVYCATKAALHSLTLTLRHELAAVGVQVLEIVPPAVNTDLGGPGLHTFGEPLDAFADAVMARLAAGEQEVGYGSSEQSRLASRAELDVVFQRMNNR</sequence>
<dbReference type="OrthoDB" id="9810734at2"/>
<dbReference type="GO" id="GO:0016020">
    <property type="term" value="C:membrane"/>
    <property type="evidence" value="ECO:0007669"/>
    <property type="project" value="TreeGrafter"/>
</dbReference>
<comment type="similarity">
    <text evidence="1 3">Belongs to the short-chain dehydrogenases/reductases (SDR) family.</text>
</comment>
<dbReference type="PRINTS" id="PR00080">
    <property type="entry name" value="SDRFAMILY"/>
</dbReference>
<organism evidence="5 6">
    <name type="scientific">Hymenobacter coccineus</name>
    <dbReference type="NCBI Taxonomy" id="1908235"/>
    <lineage>
        <taxon>Bacteria</taxon>
        <taxon>Pseudomonadati</taxon>
        <taxon>Bacteroidota</taxon>
        <taxon>Cytophagia</taxon>
        <taxon>Cytophagales</taxon>
        <taxon>Hymenobacteraceae</taxon>
        <taxon>Hymenobacter</taxon>
    </lineage>
</organism>
<dbReference type="InterPro" id="IPR036291">
    <property type="entry name" value="NAD(P)-bd_dom_sf"/>
</dbReference>
<dbReference type="Proteomes" id="UP000177506">
    <property type="component" value="Unassembled WGS sequence"/>
</dbReference>
<proteinExistence type="inferred from homology"/>
<evidence type="ECO:0000313" key="5">
    <source>
        <dbReference type="EMBL" id="OGX91678.1"/>
    </source>
</evidence>
<keyword evidence="6" id="KW-1185">Reference proteome</keyword>
<dbReference type="CDD" id="cd05370">
    <property type="entry name" value="SDR_c2"/>
    <property type="match status" value="1"/>
</dbReference>
<feature type="domain" description="Ketoreductase" evidence="4">
    <location>
        <begin position="6"/>
        <end position="181"/>
    </location>
</feature>
<name>A0A1G1TLB3_9BACT</name>
<evidence type="ECO:0000256" key="1">
    <source>
        <dbReference type="ARBA" id="ARBA00006484"/>
    </source>
</evidence>
<gene>
    <name evidence="5" type="ORF">BEN49_19070</name>
</gene>
<dbReference type="PROSITE" id="PS00061">
    <property type="entry name" value="ADH_SHORT"/>
    <property type="match status" value="1"/>
</dbReference>
<dbReference type="Pfam" id="PF00106">
    <property type="entry name" value="adh_short"/>
    <property type="match status" value="1"/>
</dbReference>
<dbReference type="SMART" id="SM00822">
    <property type="entry name" value="PKS_KR"/>
    <property type="match status" value="1"/>
</dbReference>
<evidence type="ECO:0000259" key="4">
    <source>
        <dbReference type="SMART" id="SM00822"/>
    </source>
</evidence>
<dbReference type="SUPFAM" id="SSF51735">
    <property type="entry name" value="NAD(P)-binding Rossmann-fold domains"/>
    <property type="match status" value="1"/>
</dbReference>
<keyword evidence="2" id="KW-0560">Oxidoreductase</keyword>
<dbReference type="GO" id="GO:0016491">
    <property type="term" value="F:oxidoreductase activity"/>
    <property type="evidence" value="ECO:0007669"/>
    <property type="project" value="UniProtKB-KW"/>
</dbReference>
<comment type="caution">
    <text evidence="5">The sequence shown here is derived from an EMBL/GenBank/DDBJ whole genome shotgun (WGS) entry which is preliminary data.</text>
</comment>
<dbReference type="PANTHER" id="PTHR44196">
    <property type="entry name" value="DEHYDROGENASE/REDUCTASE SDR FAMILY MEMBER 7B"/>
    <property type="match status" value="1"/>
</dbReference>
<dbReference type="AlphaFoldDB" id="A0A1G1TLB3"/>
<evidence type="ECO:0000313" key="6">
    <source>
        <dbReference type="Proteomes" id="UP000177506"/>
    </source>
</evidence>
<accession>A0A1G1TLB3</accession>
<dbReference type="PRINTS" id="PR00081">
    <property type="entry name" value="GDHRDH"/>
</dbReference>
<dbReference type="RefSeq" id="WP_070740818.1">
    <property type="nucleotide sequence ID" value="NZ_MDZA01000043.1"/>
</dbReference>
<protein>
    <submittedName>
        <fullName evidence="5">Short-chain dehydrogenase</fullName>
    </submittedName>
</protein>
<evidence type="ECO:0000256" key="2">
    <source>
        <dbReference type="ARBA" id="ARBA00023002"/>
    </source>
</evidence>
<dbReference type="PANTHER" id="PTHR44196:SF1">
    <property type="entry name" value="DEHYDROGENASE_REDUCTASE SDR FAMILY MEMBER 7B"/>
    <property type="match status" value="1"/>
</dbReference>
<dbReference type="InterPro" id="IPR020904">
    <property type="entry name" value="Sc_DH/Rdtase_CS"/>
</dbReference>
<dbReference type="Gene3D" id="3.40.50.720">
    <property type="entry name" value="NAD(P)-binding Rossmann-like Domain"/>
    <property type="match status" value="1"/>
</dbReference>
<dbReference type="InterPro" id="IPR057326">
    <property type="entry name" value="KR_dom"/>
</dbReference>
<dbReference type="InterPro" id="IPR002347">
    <property type="entry name" value="SDR_fam"/>
</dbReference>
<dbReference type="EMBL" id="MDZA01000043">
    <property type="protein sequence ID" value="OGX91678.1"/>
    <property type="molecule type" value="Genomic_DNA"/>
</dbReference>
<reference evidence="5 6" key="1">
    <citation type="submission" date="2016-08" db="EMBL/GenBank/DDBJ databases">
        <title>Hymenobacter coccineus sp. nov., Hymenobacter lapidarius sp. nov. and Hymenobacter glacialis sp. nov., isolated from Antarctic soil.</title>
        <authorList>
            <person name="Sedlacek I."/>
            <person name="Kralova S."/>
            <person name="Kyrova K."/>
            <person name="Maslanova I."/>
            <person name="Stankova E."/>
            <person name="Vrbovska V."/>
            <person name="Nemec M."/>
            <person name="Bartak M."/>
            <person name="Svec P."/>
            <person name="Busse H.-J."/>
            <person name="Pantucek R."/>
        </authorList>
    </citation>
    <scope>NUCLEOTIDE SEQUENCE [LARGE SCALE GENOMIC DNA]</scope>
    <source>
        <strain evidence="5 6">CCM 8649</strain>
    </source>
</reference>
<evidence type="ECO:0000256" key="3">
    <source>
        <dbReference type="RuleBase" id="RU000363"/>
    </source>
</evidence>